<geneLocation type="mitochondrion" evidence="6"/>
<name>A0A0G4IZP8_PLABS</name>
<dbReference type="Pfam" id="PF02148">
    <property type="entry name" value="zf-UBP"/>
    <property type="match status" value="1"/>
</dbReference>
<dbReference type="PROSITE" id="PS50271">
    <property type="entry name" value="ZF_UBP"/>
    <property type="match status" value="1"/>
</dbReference>
<keyword evidence="7" id="KW-1185">Reference proteome</keyword>
<evidence type="ECO:0000313" key="5">
    <source>
        <dbReference type="EMBL" id="CEP00780.1"/>
    </source>
</evidence>
<dbReference type="GO" id="GO:0005737">
    <property type="term" value="C:cytoplasm"/>
    <property type="evidence" value="ECO:0007669"/>
    <property type="project" value="TreeGrafter"/>
</dbReference>
<dbReference type="STRING" id="37360.A0A0G4IZP8"/>
<dbReference type="InterPro" id="IPR011422">
    <property type="entry name" value="BRAP2/ETP1_RRM"/>
</dbReference>
<dbReference type="OMA" id="LLTQQIW"/>
<dbReference type="Gene3D" id="3.30.40.10">
    <property type="entry name" value="Zinc/RING finger domain, C3HC4 (zinc finger)"/>
    <property type="match status" value="1"/>
</dbReference>
<evidence type="ECO:0000313" key="7">
    <source>
        <dbReference type="Proteomes" id="UP000039324"/>
    </source>
</evidence>
<gene>
    <name evidence="5" type="ORF">PBRA_008092</name>
    <name evidence="6" type="ORF">PLBR_LOCUS6602</name>
</gene>
<keyword evidence="1" id="KW-0863">Zinc-finger</keyword>
<keyword evidence="1" id="KW-0862">Zinc</keyword>
<dbReference type="GO" id="GO:0007265">
    <property type="term" value="P:Ras protein signal transduction"/>
    <property type="evidence" value="ECO:0007669"/>
    <property type="project" value="TreeGrafter"/>
</dbReference>
<dbReference type="GO" id="GO:0008270">
    <property type="term" value="F:zinc ion binding"/>
    <property type="evidence" value="ECO:0007669"/>
    <property type="project" value="UniProtKB-KW"/>
</dbReference>
<evidence type="ECO:0000256" key="2">
    <source>
        <dbReference type="SAM" id="Coils"/>
    </source>
</evidence>
<dbReference type="GO" id="GO:0016567">
    <property type="term" value="P:protein ubiquitination"/>
    <property type="evidence" value="ECO:0007669"/>
    <property type="project" value="TreeGrafter"/>
</dbReference>
<sequence>MMTMVKGGVEWHFRRTEMATSTSASVSLKPQTSYRVPTASYKYLHGVRGFSCVRPCSCSARGWARTTLRRCPPMLYEVAFQASGTPRRADGNRSEPATGGQRTRNGTVDLYIAGANLDPNDVTLVGVLAAPPGMTPGQLVRFAHVDIASVVQADALVDDDTRQCTMIVRFDSAQHARQFMTNANGHPFDMNRATEICYALPIVAAWGVFPDGTPPPDGHLQPHMQIPKCPMCLDKMDMSVSGLPMSLCAHTQFGMQAWESCGCVSNWPGILCRLCAIIDRSVGQTYQCANCTLQENLWVCLICCHIGCNRFHKSHAVEHFRSQGHRYSIELRHQYVWDYKGDGYIHRILHDSSSSSGLDPGMMSHHRHQEVFKRPPGSVSDDAIERAKLDSLVMYYNEMLVDQLHKQNEHFRGLVAEEELSQATVLSNWQQKLQAAKDELAELVVSEAAKQKAVAAQQKRIAKCHARVQKLDEEIKLTRDMNATLVSDQSKVKAEVASRRKERADAQIATIETLRNRLETVMLQLQ</sequence>
<reference evidence="5 7" key="1">
    <citation type="submission" date="2015-02" db="EMBL/GenBank/DDBJ databases">
        <authorList>
            <person name="Chooi Y.-H."/>
        </authorList>
    </citation>
    <scope>NUCLEOTIDE SEQUENCE [LARGE SCALE GENOMIC DNA]</scope>
    <source>
        <strain evidence="5">E3</strain>
    </source>
</reference>
<feature type="coiled-coil region" evidence="2">
    <location>
        <begin position="426"/>
        <end position="474"/>
    </location>
</feature>
<keyword evidence="2" id="KW-0175">Coiled coil</keyword>
<dbReference type="Proteomes" id="UP000290189">
    <property type="component" value="Unassembled WGS sequence"/>
</dbReference>
<evidence type="ECO:0000313" key="6">
    <source>
        <dbReference type="EMBL" id="SPQ99387.1"/>
    </source>
</evidence>
<keyword evidence="1" id="KW-0479">Metal-binding</keyword>
<evidence type="ECO:0000259" key="4">
    <source>
        <dbReference type="PROSITE" id="PS50271"/>
    </source>
</evidence>
<dbReference type="EMBL" id="CDSF01000102">
    <property type="protein sequence ID" value="CEP00780.1"/>
    <property type="molecule type" value="Genomic_DNA"/>
</dbReference>
<evidence type="ECO:0000313" key="8">
    <source>
        <dbReference type="Proteomes" id="UP000290189"/>
    </source>
</evidence>
<dbReference type="Pfam" id="PF07576">
    <property type="entry name" value="BRAP2"/>
    <property type="match status" value="1"/>
</dbReference>
<evidence type="ECO:0000256" key="1">
    <source>
        <dbReference type="PROSITE-ProRule" id="PRU00502"/>
    </source>
</evidence>
<dbReference type="SMART" id="SM00290">
    <property type="entry name" value="ZnF_UBP"/>
    <property type="match status" value="1"/>
</dbReference>
<dbReference type="InterPro" id="IPR001607">
    <property type="entry name" value="Znf_UBP"/>
</dbReference>
<dbReference type="PANTHER" id="PTHR24007">
    <property type="entry name" value="BRCA1-ASSOCIATED PROTEIN"/>
    <property type="match status" value="1"/>
</dbReference>
<proteinExistence type="predicted"/>
<feature type="region of interest" description="Disordered" evidence="3">
    <location>
        <begin position="85"/>
        <end position="104"/>
    </location>
</feature>
<dbReference type="EMBL" id="OVEO01000011">
    <property type="protein sequence ID" value="SPQ99387.1"/>
    <property type="molecule type" value="Genomic_DNA"/>
</dbReference>
<dbReference type="Proteomes" id="UP000039324">
    <property type="component" value="Unassembled WGS sequence"/>
</dbReference>
<dbReference type="InterPro" id="IPR013083">
    <property type="entry name" value="Znf_RING/FYVE/PHD"/>
</dbReference>
<dbReference type="OrthoDB" id="273556at2759"/>
<feature type="domain" description="UBP-type" evidence="4">
    <location>
        <begin position="270"/>
        <end position="366"/>
    </location>
</feature>
<keyword evidence="6" id="KW-0496">Mitochondrion</keyword>
<dbReference type="GO" id="GO:0061630">
    <property type="term" value="F:ubiquitin protein ligase activity"/>
    <property type="evidence" value="ECO:0007669"/>
    <property type="project" value="TreeGrafter"/>
</dbReference>
<evidence type="ECO:0000256" key="3">
    <source>
        <dbReference type="SAM" id="MobiDB-lite"/>
    </source>
</evidence>
<accession>A0A0G4IZP8</accession>
<organism evidence="5 7">
    <name type="scientific">Plasmodiophora brassicae</name>
    <name type="common">Clubroot disease agent</name>
    <dbReference type="NCBI Taxonomy" id="37360"/>
    <lineage>
        <taxon>Eukaryota</taxon>
        <taxon>Sar</taxon>
        <taxon>Rhizaria</taxon>
        <taxon>Endomyxa</taxon>
        <taxon>Phytomyxea</taxon>
        <taxon>Plasmodiophorida</taxon>
        <taxon>Plasmodiophoridae</taxon>
        <taxon>Plasmodiophora</taxon>
    </lineage>
</organism>
<dbReference type="SUPFAM" id="SSF57850">
    <property type="entry name" value="RING/U-box"/>
    <property type="match status" value="1"/>
</dbReference>
<dbReference type="AlphaFoldDB" id="A0A0G4IZP8"/>
<protein>
    <recommendedName>
        <fullName evidence="4">UBP-type domain-containing protein</fullName>
    </recommendedName>
</protein>
<dbReference type="PANTHER" id="PTHR24007:SF7">
    <property type="entry name" value="BRCA1-ASSOCIATED PROTEIN"/>
    <property type="match status" value="1"/>
</dbReference>
<reference evidence="6 8" key="2">
    <citation type="submission" date="2018-03" db="EMBL/GenBank/DDBJ databases">
        <authorList>
            <person name="Fogelqvist J."/>
        </authorList>
    </citation>
    <scope>NUCLEOTIDE SEQUENCE [LARGE SCALE GENOMIC DNA]</scope>
</reference>